<name>A0ACC0BC76_CATRO</name>
<reference evidence="2" key="1">
    <citation type="journal article" date="2023" name="Nat. Plants">
        <title>Single-cell RNA sequencing provides a high-resolution roadmap for understanding the multicellular compartmentation of specialized metabolism.</title>
        <authorList>
            <person name="Sun S."/>
            <person name="Shen X."/>
            <person name="Li Y."/>
            <person name="Li Y."/>
            <person name="Wang S."/>
            <person name="Li R."/>
            <person name="Zhang H."/>
            <person name="Shen G."/>
            <person name="Guo B."/>
            <person name="Wei J."/>
            <person name="Xu J."/>
            <person name="St-Pierre B."/>
            <person name="Chen S."/>
            <person name="Sun C."/>
        </authorList>
    </citation>
    <scope>NUCLEOTIDE SEQUENCE [LARGE SCALE GENOMIC DNA]</scope>
</reference>
<protein>
    <submittedName>
        <fullName evidence="1">Uncharacterized protein</fullName>
    </submittedName>
</protein>
<evidence type="ECO:0000313" key="1">
    <source>
        <dbReference type="EMBL" id="KAI5670224.1"/>
    </source>
</evidence>
<dbReference type="Proteomes" id="UP001060085">
    <property type="component" value="Linkage Group LG03"/>
</dbReference>
<dbReference type="EMBL" id="CM044703">
    <property type="protein sequence ID" value="KAI5670224.1"/>
    <property type="molecule type" value="Genomic_DNA"/>
</dbReference>
<sequence>MKSELSDQLIKKKAEMEHMLERTSEVRRMKDNLQQTLQQAIKERIELKGERDHQANHLENLVKHIKSLERQIQDVQELQLKNTQAEATEMEEKLKEIQNEIDEENSILKSLKEEEDSLLESKRILKAEIETITSQIEANERKHNAHRSHIRDLLRQQSNKVTAFGGDKVITLLKVIERHHKRFRRPPIGPIGAHLTLVHGDDWSTAIENALGSLFNAFIVTDHQDSLCLRECAKEAGYRNLRIIIHNFSRPRINIPDHMFPQTHYPTAISELNSDNPTVMNVLIDMGNGERLVLVKDHQTGMEVAFDQRIKNLKEVYTSDGYRIEAQEGRGIKRKKEEALHDLEEKLRSVKRRQSDALRNLRSREFKFRDLKKQLAADATPAPASSVDEFHREINKAQQEIREKKILLEKVQLKLNEALERADNLKASFENLCESAKEDFDAFQKAEGELMEINSDLHAAEANVKHYEDTMQTTALPKLKEAEAKYSELEEKRKENYRKASIICAESEIEELGGCGGRTPEELSSQLSRLNQRLQRESQRFPDSVDDLRVFHENKRLTSLPDLETGSLVAELSGERSFSTLCFTMALHEMTEATFRAMDEFDVFMDAVSRKISLDTLVDFALAQGSQWIFITPHDISMVKQDERVKKQQMAPPRA</sequence>
<proteinExistence type="predicted"/>
<comment type="caution">
    <text evidence="1">The sequence shown here is derived from an EMBL/GenBank/DDBJ whole genome shotgun (WGS) entry which is preliminary data.</text>
</comment>
<accession>A0ACC0BC76</accession>
<evidence type="ECO:0000313" key="2">
    <source>
        <dbReference type="Proteomes" id="UP001060085"/>
    </source>
</evidence>
<keyword evidence="2" id="KW-1185">Reference proteome</keyword>
<gene>
    <name evidence="1" type="ORF">M9H77_10588</name>
</gene>
<organism evidence="1 2">
    <name type="scientific">Catharanthus roseus</name>
    <name type="common">Madagascar periwinkle</name>
    <name type="synonym">Vinca rosea</name>
    <dbReference type="NCBI Taxonomy" id="4058"/>
    <lineage>
        <taxon>Eukaryota</taxon>
        <taxon>Viridiplantae</taxon>
        <taxon>Streptophyta</taxon>
        <taxon>Embryophyta</taxon>
        <taxon>Tracheophyta</taxon>
        <taxon>Spermatophyta</taxon>
        <taxon>Magnoliopsida</taxon>
        <taxon>eudicotyledons</taxon>
        <taxon>Gunneridae</taxon>
        <taxon>Pentapetalae</taxon>
        <taxon>asterids</taxon>
        <taxon>lamiids</taxon>
        <taxon>Gentianales</taxon>
        <taxon>Apocynaceae</taxon>
        <taxon>Rauvolfioideae</taxon>
        <taxon>Vinceae</taxon>
        <taxon>Catharanthinae</taxon>
        <taxon>Catharanthus</taxon>
    </lineage>
</organism>